<gene>
    <name evidence="2" type="ORF">EV199_5668</name>
</gene>
<dbReference type="AlphaFoldDB" id="A0A4Q7MBZ7"/>
<dbReference type="Proteomes" id="UP000293874">
    <property type="component" value="Unassembled WGS sequence"/>
</dbReference>
<evidence type="ECO:0000313" key="2">
    <source>
        <dbReference type="EMBL" id="RZS65494.1"/>
    </source>
</evidence>
<dbReference type="EMBL" id="SGXA01000005">
    <property type="protein sequence ID" value="RZS65494.1"/>
    <property type="molecule type" value="Genomic_DNA"/>
</dbReference>
<comment type="caution">
    <text evidence="2">The sequence shown here is derived from an EMBL/GenBank/DDBJ whole genome shotgun (WGS) entry which is preliminary data.</text>
</comment>
<reference evidence="2 3" key="1">
    <citation type="submission" date="2019-02" db="EMBL/GenBank/DDBJ databases">
        <title>Genomic Encyclopedia of Type Strains, Phase IV (KMG-IV): sequencing the most valuable type-strain genomes for metagenomic binning, comparative biology and taxonomic classification.</title>
        <authorList>
            <person name="Goeker M."/>
        </authorList>
    </citation>
    <scope>NUCLEOTIDE SEQUENCE [LARGE SCALE GENOMIC DNA]</scope>
    <source>
        <strain evidence="2 3">DSM 18116</strain>
    </source>
</reference>
<proteinExistence type="predicted"/>
<dbReference type="RefSeq" id="WP_130544156.1">
    <property type="nucleotide sequence ID" value="NZ_CP042431.1"/>
</dbReference>
<feature type="chain" id="PRO_5020802593" evidence="1">
    <location>
        <begin position="25"/>
        <end position="279"/>
    </location>
</feature>
<organism evidence="2 3">
    <name type="scientific">Pseudobacter ginsenosidimutans</name>
    <dbReference type="NCBI Taxonomy" id="661488"/>
    <lineage>
        <taxon>Bacteria</taxon>
        <taxon>Pseudomonadati</taxon>
        <taxon>Bacteroidota</taxon>
        <taxon>Chitinophagia</taxon>
        <taxon>Chitinophagales</taxon>
        <taxon>Chitinophagaceae</taxon>
        <taxon>Pseudobacter</taxon>
    </lineage>
</organism>
<sequence>MYKIKQLSYWILLLTVMLGSCQKAEQVETFKDFVEVSFDATKVALANNGQGIFIAAKYNGYPIEWDVFLKKIKVVEGEGKFEFYDIRTGKTVLEKTIDVKAGSEETHTLFQPTLESPVTFIDSKSQEKEEAAPEGHIKLKIANYVQYLIPFSKVDVKMYITYFDEDWNEVREEIGMIYDIANDVNGGEYQLLPDGVPEGLTDYSYLFEFFDHETGQPLLNYGGTTYSTYAFAPAGIDPLPVKKVFTVYLAPMKAWGETPFFLKKDEDFWEVSCNVLFAN</sequence>
<name>A0A4Q7MBZ7_9BACT</name>
<dbReference type="PROSITE" id="PS51257">
    <property type="entry name" value="PROKAR_LIPOPROTEIN"/>
    <property type="match status" value="1"/>
</dbReference>
<evidence type="ECO:0000256" key="1">
    <source>
        <dbReference type="SAM" id="SignalP"/>
    </source>
</evidence>
<accession>A0A4Q7MBZ7</accession>
<evidence type="ECO:0000313" key="3">
    <source>
        <dbReference type="Proteomes" id="UP000293874"/>
    </source>
</evidence>
<dbReference type="OrthoDB" id="699667at2"/>
<protein>
    <submittedName>
        <fullName evidence="2">Uncharacterized protein</fullName>
    </submittedName>
</protein>
<keyword evidence="3" id="KW-1185">Reference proteome</keyword>
<keyword evidence="1" id="KW-0732">Signal</keyword>
<feature type="signal peptide" evidence="1">
    <location>
        <begin position="1"/>
        <end position="24"/>
    </location>
</feature>